<evidence type="ECO:0000313" key="4">
    <source>
        <dbReference type="Proteomes" id="UP000189940"/>
    </source>
</evidence>
<dbReference type="RefSeq" id="WP_079445105.1">
    <property type="nucleotide sequence ID" value="NZ_MWPQ01000001.1"/>
</dbReference>
<dbReference type="Gene3D" id="3.90.320.10">
    <property type="match status" value="1"/>
</dbReference>
<evidence type="ECO:0000259" key="2">
    <source>
        <dbReference type="Pfam" id="PF12705"/>
    </source>
</evidence>
<sequence length="1050" mass="114621">MRVHNVPSSVPFLRTVITALIDGELIEGFRPRAQPERLAEATLYLPTRRAGRMARDIFLDVLDLDAVILPRIVALGGIDEDELAFAQAVSLSPESLELPPALDGLARRLALAQLINAWADRLKPGEPAQAPLVLGGPASTLTLAEDLARLMDDMATRGVDWRALDGLVPEALDRYWQLTLDFLKIARNYWPDHLQEKERIEPVARRDRLIEAEAARLLTHHAGPVIAAGSTGSMPSTAKLLHIIATLPQGAVVLPGLDTDLDEDAWQLIGGRKDKSGAFITPPAAGHPQFALHGLLTRFGIARRDVRALGSPAPYGREMLASEAMRPAEATAQWHTRLAEPEVAEKIAAGLQSLAVITAANPEMEALSIAVAMREARDLNRTAALVTFDRALARRVMAALGRWNLAFDDSGGDPLMDTSAGIFARLVAETACNGLEPPTLLALLKHPLCRLGRSTGGWARAITTLELAILRGTRPPPGSKGLADEFAQFCGERDKLDRGENSSLHRSEPRAALKPHHLDEARALITALQKALTPLESDGASRSADFTILASQHRQVVEAMSHDDQGVAVAFDGQHGRALAEAFDDLREAGDRSGLTVKIADYPETFEAAFGDRVVRRPQTTTASLRIYGPLEARLTQCDRIILGGLNEGVWPPAPPTDPWLSRPMRHELGLDLPERRIGLSAHDFTQLLGAEDVILSHAAKAGGAPAVASRFLHRLEAVAGTARWTAAKQAGARYIQYAEVLDRPDEVTPVAKPEPKPPRVARPTHLSVTAIEDWLRDPYTIYAKYILKLLPLDAVDMPLSAADRGSAIHDALGDFTKLHPANLPDDAQDVLRAIGESRFAPLMQRPEARALWWPRFQRIAAWFAEWEASRRTQLVKIDAEVSGKIEIPIDGDRNFILSARADRIEHLIDGRFAVLDYKTGSPPSNKQVRLGLSPQLTLESAILRKGGFAGIPPGAPVSELMYVRLSGNNPPGEPRQVDLNNSKTDKQSPDEAADRALQELTALIRAFDDEQQGYVSLDLPMWKTRYGAYDDLARVKEWSAAGGLGLEEW</sequence>
<evidence type="ECO:0000313" key="3">
    <source>
        <dbReference type="EMBL" id="OPH84724.1"/>
    </source>
</evidence>
<gene>
    <name evidence="3" type="ORF">B2M20_00260</name>
</gene>
<accession>A0A1V4I3K7</accession>
<dbReference type="EMBL" id="MWPQ01000001">
    <property type="protein sequence ID" value="OPH84724.1"/>
    <property type="molecule type" value="Genomic_DNA"/>
</dbReference>
<dbReference type="AlphaFoldDB" id="A0A1V4I3K7"/>
<dbReference type="NCBIfam" id="TIGR02786">
    <property type="entry name" value="addB_alphas"/>
    <property type="match status" value="1"/>
</dbReference>
<dbReference type="InterPro" id="IPR027417">
    <property type="entry name" value="P-loop_NTPase"/>
</dbReference>
<feature type="compositionally biased region" description="Basic and acidic residues" evidence="1">
    <location>
        <begin position="984"/>
        <end position="993"/>
    </location>
</feature>
<dbReference type="SUPFAM" id="SSF52540">
    <property type="entry name" value="P-loop containing nucleoside triphosphate hydrolases"/>
    <property type="match status" value="1"/>
</dbReference>
<dbReference type="Pfam" id="PF12705">
    <property type="entry name" value="PDDEXK_1"/>
    <property type="match status" value="1"/>
</dbReference>
<dbReference type="InterPro" id="IPR038726">
    <property type="entry name" value="PDDEXK_AddAB-type"/>
</dbReference>
<dbReference type="STRING" id="29421.B2M20_00260"/>
<comment type="caution">
    <text evidence="3">The sequence shown here is derived from an EMBL/GenBank/DDBJ whole genome shotgun (WGS) entry which is preliminary data.</text>
</comment>
<dbReference type="Proteomes" id="UP000189940">
    <property type="component" value="Unassembled WGS sequence"/>
</dbReference>
<reference evidence="3 4" key="1">
    <citation type="submission" date="2017-02" db="EMBL/GenBank/DDBJ databases">
        <title>Genome sequence of the nitrite-oxidizing bacterium Nitrobacter vulgaris strain Ab1.</title>
        <authorList>
            <person name="Mellbye B.L."/>
            <person name="Davis E.W."/>
            <person name="Spieck E."/>
            <person name="Chang J.H."/>
            <person name="Bottomley P.J."/>
            <person name="Sayavedra-Soto L.A."/>
        </authorList>
    </citation>
    <scope>NUCLEOTIDE SEQUENCE [LARGE SCALE GENOMIC DNA]</scope>
    <source>
        <strain evidence="3 4">Ab1</strain>
    </source>
</reference>
<dbReference type="InterPro" id="IPR014153">
    <property type="entry name" value="Ds_break_AddB"/>
</dbReference>
<feature type="region of interest" description="Disordered" evidence="1">
    <location>
        <begin position="969"/>
        <end position="993"/>
    </location>
</feature>
<keyword evidence="4" id="KW-1185">Reference proteome</keyword>
<dbReference type="OrthoDB" id="9780606at2"/>
<proteinExistence type="predicted"/>
<name>A0A1V4I3K7_NITVU</name>
<organism evidence="3 4">
    <name type="scientific">Nitrobacter vulgaris</name>
    <dbReference type="NCBI Taxonomy" id="29421"/>
    <lineage>
        <taxon>Bacteria</taxon>
        <taxon>Pseudomonadati</taxon>
        <taxon>Pseudomonadota</taxon>
        <taxon>Alphaproteobacteria</taxon>
        <taxon>Hyphomicrobiales</taxon>
        <taxon>Nitrobacteraceae</taxon>
        <taxon>Nitrobacter</taxon>
    </lineage>
</organism>
<dbReference type="InterPro" id="IPR011604">
    <property type="entry name" value="PDDEXK-like_dom_sf"/>
</dbReference>
<feature type="domain" description="PD-(D/E)XK endonuclease-like" evidence="2">
    <location>
        <begin position="766"/>
        <end position="1011"/>
    </location>
</feature>
<protein>
    <submittedName>
        <fullName evidence="3">Double-strand break repair protein AddB</fullName>
    </submittedName>
</protein>
<evidence type="ECO:0000256" key="1">
    <source>
        <dbReference type="SAM" id="MobiDB-lite"/>
    </source>
</evidence>